<dbReference type="EMBL" id="BTGU01012001">
    <property type="protein sequence ID" value="GMN73658.1"/>
    <property type="molecule type" value="Genomic_DNA"/>
</dbReference>
<feature type="coiled-coil region" evidence="1">
    <location>
        <begin position="278"/>
        <end position="305"/>
    </location>
</feature>
<dbReference type="AlphaFoldDB" id="A0AA88EFK6"/>
<comment type="caution">
    <text evidence="4">The sequence shown here is derived from an EMBL/GenBank/DDBJ whole genome shotgun (WGS) entry which is preliminary data.</text>
</comment>
<proteinExistence type="predicted"/>
<protein>
    <submittedName>
        <fullName evidence="4">Uncharacterized protein</fullName>
    </submittedName>
</protein>
<evidence type="ECO:0000313" key="5">
    <source>
        <dbReference type="Proteomes" id="UP001187192"/>
    </source>
</evidence>
<evidence type="ECO:0000256" key="1">
    <source>
        <dbReference type="SAM" id="Coils"/>
    </source>
</evidence>
<dbReference type="Proteomes" id="UP001187192">
    <property type="component" value="Unassembled WGS sequence"/>
</dbReference>
<evidence type="ECO:0000313" key="4">
    <source>
        <dbReference type="EMBL" id="GMN73658.1"/>
    </source>
</evidence>
<sequence>MSDKKRLSFSSSTKTTSHDQQTRGQQSQATIVSSSSPVLEREHAIESTIQERQLIKNSVTENQKQPNFRGATRNLGVEKLVAKHGKLSINYRETELRVHGTHAPKFANAIGSIVRHYCPLHYSGWRKVPDDAKKVCIEKLKKKSIAGASNREKAGVYMGGSKSLIQHLNEHPNTQSSSDSTSSGKYLDVFKLTHWSEKHGWQTDRAEADYHRMMEVRNERLSQLPDGSQLDSDDEEDIYSQVLINEKYEKYGFKRGTGPVIKKRQLSSSGATTQRLLVNNLRTEVADHKQRVTDMEDRMKMQDERLKKQDELIQQLLQHLNLPSDHPGLFS</sequence>
<evidence type="ECO:0000313" key="3">
    <source>
        <dbReference type="EMBL" id="GMN73646.1"/>
    </source>
</evidence>
<dbReference type="EMBL" id="BTGU01011999">
    <property type="protein sequence ID" value="GMN73646.1"/>
    <property type="molecule type" value="Genomic_DNA"/>
</dbReference>
<organism evidence="4 5">
    <name type="scientific">Ficus carica</name>
    <name type="common">Common fig</name>
    <dbReference type="NCBI Taxonomy" id="3494"/>
    <lineage>
        <taxon>Eukaryota</taxon>
        <taxon>Viridiplantae</taxon>
        <taxon>Streptophyta</taxon>
        <taxon>Embryophyta</taxon>
        <taxon>Tracheophyta</taxon>
        <taxon>Spermatophyta</taxon>
        <taxon>Magnoliopsida</taxon>
        <taxon>eudicotyledons</taxon>
        <taxon>Gunneridae</taxon>
        <taxon>Pentapetalae</taxon>
        <taxon>rosids</taxon>
        <taxon>fabids</taxon>
        <taxon>Rosales</taxon>
        <taxon>Moraceae</taxon>
        <taxon>Ficeae</taxon>
        <taxon>Ficus</taxon>
    </lineage>
</organism>
<evidence type="ECO:0000256" key="2">
    <source>
        <dbReference type="SAM" id="MobiDB-lite"/>
    </source>
</evidence>
<keyword evidence="1" id="KW-0175">Coiled coil</keyword>
<keyword evidence="5" id="KW-1185">Reference proteome</keyword>
<name>A0AA88EFK6_FICCA</name>
<accession>A0AA88EFK6</accession>
<reference evidence="4" key="1">
    <citation type="submission" date="2023-07" db="EMBL/GenBank/DDBJ databases">
        <title>draft genome sequence of fig (Ficus carica).</title>
        <authorList>
            <person name="Takahashi T."/>
            <person name="Nishimura K."/>
        </authorList>
    </citation>
    <scope>NUCLEOTIDE SEQUENCE</scope>
</reference>
<gene>
    <name evidence="3" type="ORF">TIFTF001_053060</name>
    <name evidence="4" type="ORF">TIFTF001_053062</name>
</gene>
<feature type="region of interest" description="Disordered" evidence="2">
    <location>
        <begin position="1"/>
        <end position="41"/>
    </location>
</feature>
<feature type="compositionally biased region" description="Polar residues" evidence="2">
    <location>
        <begin position="22"/>
        <end position="37"/>
    </location>
</feature>